<accession>A0A1T0AUR9</accession>
<proteinExistence type="predicted"/>
<sequence length="576" mass="60467">MNVNAGTIHTTAALDEVKNTSVETEVGVSVTGKLHQSGVIVSAEGKVNNKKTDSIKQDATVAELSASQNVELNGETISHQGSQIIAGDSVKQRAENIEQSSAVAENATNTSSLTIALTDTNSVDTAKIVNVNLTLKGEGKNQQSSQENAQSTRIEAGHNIELNAVNVDDKGTKYQAGNNLSVKAETYNLGAMKIASKESSLEASARLGLNANSKDMNTIYAKVSVGGKFQTQTSTEEKAHSSEINATNIDIQVGTLHSNANIKAKENVHINATKVNLQGTNINAETLGIQAHNGSVKVVDVLNTDNRLSVSAGAGVNVGASVSNLGLKANVGVGVENSTTHNAVALNAGVVDINATENISISGSSSQSEKLNLNAKEIALIASQDNVSKTNVKFGASLKGGMENQLWNPNVGGANAEINVVRNQLGKGEKWTSQEANIDANNLSLIGTSMTTTVLTGAVNSLHRQVLVNKRNEFSLSAKADGGGKFSTYLSDKWKDQVLNDWTNGTLANAKGNVTFAISHQAETSNVEAELEGGNKGFVVNSEIKTGGAEPSKTNFDTSFDLSSNLQEMPKRLKKE</sequence>
<dbReference type="Pfam" id="PF13332">
    <property type="entry name" value="Fil_haemagg_2"/>
    <property type="match status" value="2"/>
</dbReference>
<dbReference type="Proteomes" id="UP000190023">
    <property type="component" value="Unassembled WGS sequence"/>
</dbReference>
<comment type="caution">
    <text evidence="2">The sequence shown here is derived from an EMBL/GenBank/DDBJ whole genome shotgun (WGS) entry which is preliminary data.</text>
</comment>
<dbReference type="GO" id="GO:0003824">
    <property type="term" value="F:catalytic activity"/>
    <property type="evidence" value="ECO:0007669"/>
    <property type="project" value="UniProtKB-ARBA"/>
</dbReference>
<feature type="compositionally biased region" description="Polar residues" evidence="1">
    <location>
        <begin position="552"/>
        <end position="567"/>
    </location>
</feature>
<organism evidence="2 3">
    <name type="scientific">[Haemophilus] felis</name>
    <dbReference type="NCBI Taxonomy" id="123822"/>
    <lineage>
        <taxon>Bacteria</taxon>
        <taxon>Pseudomonadati</taxon>
        <taxon>Pseudomonadota</taxon>
        <taxon>Gammaproteobacteria</taxon>
        <taxon>Pasteurellales</taxon>
        <taxon>Pasteurellaceae</taxon>
    </lineage>
</organism>
<dbReference type="EMBL" id="MUYB01000056">
    <property type="protein sequence ID" value="OOS00211.1"/>
    <property type="molecule type" value="Genomic_DNA"/>
</dbReference>
<dbReference type="STRING" id="123822.B0188_10860"/>
<evidence type="ECO:0000313" key="2">
    <source>
        <dbReference type="EMBL" id="OOS00211.1"/>
    </source>
</evidence>
<gene>
    <name evidence="2" type="ORF">B0188_10860</name>
</gene>
<keyword evidence="3" id="KW-1185">Reference proteome</keyword>
<protein>
    <submittedName>
        <fullName evidence="2">Uncharacterized protein</fullName>
    </submittedName>
</protein>
<reference evidence="2 3" key="1">
    <citation type="submission" date="2017-02" db="EMBL/GenBank/DDBJ databases">
        <title>Draft genome sequence of Haemophilus felis CCUG 31170 type strain.</title>
        <authorList>
            <person name="Engstrom-Jakobsson H."/>
            <person name="Salva-Serra F."/>
            <person name="Thorell K."/>
            <person name="Gonzales-Siles L."/>
            <person name="Karlsson R."/>
            <person name="Boulund F."/>
            <person name="Engstrand L."/>
            <person name="Kristiansson E."/>
            <person name="Moore E."/>
        </authorList>
    </citation>
    <scope>NUCLEOTIDE SEQUENCE [LARGE SCALE GENOMIC DNA]</scope>
    <source>
        <strain evidence="2 3">CCUG 31170</strain>
    </source>
</reference>
<name>A0A1T0AUR9_9PAST</name>
<dbReference type="AlphaFoldDB" id="A0A1T0AUR9"/>
<evidence type="ECO:0000313" key="3">
    <source>
        <dbReference type="Proteomes" id="UP000190023"/>
    </source>
</evidence>
<evidence type="ECO:0000256" key="1">
    <source>
        <dbReference type="SAM" id="MobiDB-lite"/>
    </source>
</evidence>
<dbReference type="InterPro" id="IPR025157">
    <property type="entry name" value="Hemagglutinin_rpt"/>
</dbReference>
<feature type="region of interest" description="Disordered" evidence="1">
    <location>
        <begin position="546"/>
        <end position="576"/>
    </location>
</feature>